<dbReference type="EMBL" id="JAHHUM010002021">
    <property type="protein sequence ID" value="KAK5607527.1"/>
    <property type="molecule type" value="Genomic_DNA"/>
</dbReference>
<evidence type="ECO:0000256" key="10">
    <source>
        <dbReference type="ARBA" id="ARBA00023180"/>
    </source>
</evidence>
<comment type="caution">
    <text evidence="15">The sequence shown here is derived from an EMBL/GenBank/DDBJ whole genome shotgun (WGS) entry which is preliminary data.</text>
</comment>
<proteinExistence type="predicted"/>
<dbReference type="InterPro" id="IPR048290">
    <property type="entry name" value="ZP_chr"/>
</dbReference>
<dbReference type="PROSITE" id="PS00682">
    <property type="entry name" value="ZP_1"/>
    <property type="match status" value="1"/>
</dbReference>
<gene>
    <name evidence="15" type="ORF">CRENBAI_016806</name>
</gene>
<keyword evidence="9" id="KW-1015">Disulfide bond</keyword>
<dbReference type="Proteomes" id="UP001311232">
    <property type="component" value="Unassembled WGS sequence"/>
</dbReference>
<keyword evidence="5" id="KW-0165">Cleavage on pair of basic residues</keyword>
<dbReference type="InterPro" id="IPR055356">
    <property type="entry name" value="ZP-N"/>
</dbReference>
<evidence type="ECO:0000256" key="4">
    <source>
        <dbReference type="ARBA" id="ARBA00022530"/>
    </source>
</evidence>
<dbReference type="SMART" id="SM00241">
    <property type="entry name" value="ZP"/>
    <property type="match status" value="1"/>
</dbReference>
<organism evidence="15 16">
    <name type="scientific">Crenichthys baileyi</name>
    <name type="common">White River springfish</name>
    <dbReference type="NCBI Taxonomy" id="28760"/>
    <lineage>
        <taxon>Eukaryota</taxon>
        <taxon>Metazoa</taxon>
        <taxon>Chordata</taxon>
        <taxon>Craniata</taxon>
        <taxon>Vertebrata</taxon>
        <taxon>Euteleostomi</taxon>
        <taxon>Actinopterygii</taxon>
        <taxon>Neopterygii</taxon>
        <taxon>Teleostei</taxon>
        <taxon>Neoteleostei</taxon>
        <taxon>Acanthomorphata</taxon>
        <taxon>Ovalentaria</taxon>
        <taxon>Atherinomorphae</taxon>
        <taxon>Cyprinodontiformes</taxon>
        <taxon>Goodeidae</taxon>
        <taxon>Crenichthys</taxon>
    </lineage>
</organism>
<dbReference type="InterPro" id="IPR051148">
    <property type="entry name" value="Zona_Pellucida_Domain_gp"/>
</dbReference>
<dbReference type="InterPro" id="IPR017977">
    <property type="entry name" value="ZP_dom_CS"/>
</dbReference>
<keyword evidence="7" id="KW-1133">Transmembrane helix</keyword>
<keyword evidence="13" id="KW-0732">Signal</keyword>
<evidence type="ECO:0000256" key="13">
    <source>
        <dbReference type="SAM" id="SignalP"/>
    </source>
</evidence>
<keyword evidence="4" id="KW-0272">Extracellular matrix</keyword>
<dbReference type="PRINTS" id="PR00023">
    <property type="entry name" value="ZPELLUCIDA"/>
</dbReference>
<evidence type="ECO:0000256" key="2">
    <source>
        <dbReference type="ARBA" id="ARBA00022475"/>
    </source>
</evidence>
<dbReference type="PANTHER" id="PTHR23343">
    <property type="entry name" value="ZONA PELLUCIDA SPERM-BINDING PROTEIN"/>
    <property type="match status" value="1"/>
</dbReference>
<dbReference type="Pfam" id="PF23344">
    <property type="entry name" value="ZP-N"/>
    <property type="match status" value="1"/>
</dbReference>
<feature type="signal peptide" evidence="13">
    <location>
        <begin position="1"/>
        <end position="27"/>
    </location>
</feature>
<feature type="domain" description="ZP" evidence="14">
    <location>
        <begin position="161"/>
        <end position="428"/>
    </location>
</feature>
<dbReference type="Pfam" id="PF00100">
    <property type="entry name" value="Zona_pellucida"/>
    <property type="match status" value="1"/>
</dbReference>
<dbReference type="InterPro" id="IPR055355">
    <property type="entry name" value="ZP-C"/>
</dbReference>
<name>A0AAV9RF36_9TELE</name>
<evidence type="ECO:0000256" key="1">
    <source>
        <dbReference type="ARBA" id="ARBA00004251"/>
    </source>
</evidence>
<evidence type="ECO:0000256" key="5">
    <source>
        <dbReference type="ARBA" id="ARBA00022685"/>
    </source>
</evidence>
<evidence type="ECO:0000256" key="11">
    <source>
        <dbReference type="ARBA" id="ARBA00023279"/>
    </source>
</evidence>
<evidence type="ECO:0000259" key="14">
    <source>
        <dbReference type="PROSITE" id="PS51034"/>
    </source>
</evidence>
<dbReference type="GO" id="GO:0035805">
    <property type="term" value="C:egg coat"/>
    <property type="evidence" value="ECO:0007669"/>
    <property type="project" value="UniProtKB-SubCell"/>
</dbReference>
<keyword evidence="6" id="KW-0812">Transmembrane</keyword>
<evidence type="ECO:0000256" key="6">
    <source>
        <dbReference type="ARBA" id="ARBA00022692"/>
    </source>
</evidence>
<keyword evidence="8" id="KW-0472">Membrane</keyword>
<keyword evidence="10" id="KW-0325">Glycoprotein</keyword>
<keyword evidence="16" id="KW-1185">Reference proteome</keyword>
<reference evidence="15 16" key="1">
    <citation type="submission" date="2021-06" db="EMBL/GenBank/DDBJ databases">
        <authorList>
            <person name="Palmer J.M."/>
        </authorList>
    </citation>
    <scope>NUCLEOTIDE SEQUENCE [LARGE SCALE GENOMIC DNA]</scope>
    <source>
        <strain evidence="15 16">MEX-2019</strain>
        <tissue evidence="15">Muscle</tissue>
    </source>
</reference>
<evidence type="ECO:0000256" key="7">
    <source>
        <dbReference type="ARBA" id="ARBA00022989"/>
    </source>
</evidence>
<dbReference type="PROSITE" id="PS51034">
    <property type="entry name" value="ZP_2"/>
    <property type="match status" value="1"/>
</dbReference>
<sequence>MKSNITDVILVVLLSLSLFYLKHEAWAASEQHRPTFHITATNNTLICHDNFMSVYILKEDFFHLPFSIYVQDERSGYYQAAAVARFCHYFLGETDSFVIFTVASIGCFVKRQKSMMSLTVVIMAPADGGALKIIQWIHLVCKMNMEEPSTYHSPDISRMVFCTKKGFNITIPRNATIPPLNLDAIWISSGHNYKCAPQKRSSDSVSFSFPFTDCGTQYVIADGNITYSIIIKGTQHFKKGAIFRDTPFHLTVRCSFALTQMTQLDITVQQSKSYYPSALNSTGTLRTEMRFAKDSSYRSFYSTGNHPIVIELGQPVYVEVFTAKHDDMDLSLLLEDCWATPTEDPQDPQKWNLLVKGCPFAGDSHTTFVLPVSVKETVNPSLHKWFVVKLFSFVKPPKFKNQVYFHCNIEICKGPNCLQNCTGNRKQKRVPLVTGEKSFSSIISGGPLLFPL</sequence>
<keyword evidence="11" id="KW-0278">Fertilization</keyword>
<evidence type="ECO:0000256" key="9">
    <source>
        <dbReference type="ARBA" id="ARBA00023157"/>
    </source>
</evidence>
<dbReference type="AlphaFoldDB" id="A0AAV9RF36"/>
<protein>
    <recommendedName>
        <fullName evidence="14">ZP domain-containing protein</fullName>
    </recommendedName>
</protein>
<keyword evidence="3" id="KW-0964">Secreted</keyword>
<evidence type="ECO:0000256" key="8">
    <source>
        <dbReference type="ARBA" id="ARBA00023136"/>
    </source>
</evidence>
<dbReference type="GO" id="GO:0060468">
    <property type="term" value="P:prevention of polyspermy"/>
    <property type="evidence" value="ECO:0007669"/>
    <property type="project" value="TreeGrafter"/>
</dbReference>
<evidence type="ECO:0000256" key="12">
    <source>
        <dbReference type="ARBA" id="ARBA00024183"/>
    </source>
</evidence>
<dbReference type="InterPro" id="IPR001507">
    <property type="entry name" value="ZP_dom"/>
</dbReference>
<dbReference type="InterPro" id="IPR042235">
    <property type="entry name" value="ZP-C_dom"/>
</dbReference>
<dbReference type="GO" id="GO:0035804">
    <property type="term" value="F:structural constituent of egg coat"/>
    <property type="evidence" value="ECO:0007669"/>
    <property type="project" value="TreeGrafter"/>
</dbReference>
<feature type="chain" id="PRO_5043877709" description="ZP domain-containing protein" evidence="13">
    <location>
        <begin position="28"/>
        <end position="452"/>
    </location>
</feature>
<evidence type="ECO:0000313" key="15">
    <source>
        <dbReference type="EMBL" id="KAK5607527.1"/>
    </source>
</evidence>
<dbReference type="PANTHER" id="PTHR23343:SF31">
    <property type="entry name" value="ZONA PELLUCIDA SPERM-BINDING PROTEIN 4"/>
    <property type="match status" value="1"/>
</dbReference>
<comment type="subcellular location">
    <subcellularLocation>
        <location evidence="1">Cell membrane</location>
        <topology evidence="1">Single-pass type I membrane protein</topology>
    </subcellularLocation>
    <subcellularLocation>
        <location evidence="12">Zona pellucida</location>
    </subcellularLocation>
</comment>
<dbReference type="GO" id="GO:0005886">
    <property type="term" value="C:plasma membrane"/>
    <property type="evidence" value="ECO:0007669"/>
    <property type="project" value="UniProtKB-SubCell"/>
</dbReference>
<evidence type="ECO:0000256" key="3">
    <source>
        <dbReference type="ARBA" id="ARBA00022525"/>
    </source>
</evidence>
<dbReference type="GO" id="GO:0007339">
    <property type="term" value="P:binding of sperm to zona pellucida"/>
    <property type="evidence" value="ECO:0007669"/>
    <property type="project" value="TreeGrafter"/>
</dbReference>
<evidence type="ECO:0000313" key="16">
    <source>
        <dbReference type="Proteomes" id="UP001311232"/>
    </source>
</evidence>
<dbReference type="Gene3D" id="2.60.40.3210">
    <property type="entry name" value="Zona pellucida, ZP-N domain"/>
    <property type="match status" value="1"/>
</dbReference>
<dbReference type="GO" id="GO:0032190">
    <property type="term" value="F:acrosin binding"/>
    <property type="evidence" value="ECO:0007669"/>
    <property type="project" value="TreeGrafter"/>
</dbReference>
<dbReference type="Gene3D" id="2.60.40.4100">
    <property type="entry name" value="Zona pellucida, ZP-C domain"/>
    <property type="match status" value="1"/>
</dbReference>
<accession>A0AAV9RF36</accession>
<keyword evidence="2" id="KW-1003">Cell membrane</keyword>